<dbReference type="GO" id="GO:0004722">
    <property type="term" value="F:protein serine/threonine phosphatase activity"/>
    <property type="evidence" value="ECO:0007669"/>
    <property type="project" value="UniProtKB-EC"/>
</dbReference>
<reference evidence="10" key="2">
    <citation type="submission" date="2020-08" db="EMBL/GenBank/DDBJ databases">
        <title>Plant Genome Project.</title>
        <authorList>
            <person name="Zhang R.-G."/>
        </authorList>
    </citation>
    <scope>NUCLEOTIDE SEQUENCE</scope>
    <source>
        <strain evidence="10">Huo1</strain>
        <tissue evidence="10">Leaf</tissue>
    </source>
</reference>
<comment type="cofactor">
    <cofactor evidence="2">
        <name>Mg(2+)</name>
        <dbReference type="ChEBI" id="CHEBI:18420"/>
    </cofactor>
</comment>
<dbReference type="PROSITE" id="PS51746">
    <property type="entry name" value="PPM_2"/>
    <property type="match status" value="1"/>
</dbReference>
<dbReference type="AlphaFoldDB" id="A0A8X9A9K9"/>
<keyword evidence="4" id="KW-0479">Metal-binding</keyword>
<dbReference type="Proteomes" id="UP000298416">
    <property type="component" value="Unassembled WGS sequence"/>
</dbReference>
<evidence type="ECO:0000259" key="9">
    <source>
        <dbReference type="PROSITE" id="PS51746"/>
    </source>
</evidence>
<dbReference type="InterPro" id="IPR001932">
    <property type="entry name" value="PPM-type_phosphatase-like_dom"/>
</dbReference>
<evidence type="ECO:0000313" key="11">
    <source>
        <dbReference type="Proteomes" id="UP000298416"/>
    </source>
</evidence>
<accession>A0A8X9A9K9</accession>
<dbReference type="InterPro" id="IPR015655">
    <property type="entry name" value="PP2C"/>
</dbReference>
<dbReference type="EMBL" id="PNBA02000002">
    <property type="protein sequence ID" value="KAG6433393.1"/>
    <property type="molecule type" value="Genomic_DNA"/>
</dbReference>
<comment type="caution">
    <text evidence="10">The sequence shown here is derived from an EMBL/GenBank/DDBJ whole genome shotgun (WGS) entry which is preliminary data.</text>
</comment>
<dbReference type="PANTHER" id="PTHR13832:SF165">
    <property type="entry name" value="PROTEIN PHOSPHATASE 2C 49-RELATED"/>
    <property type="match status" value="1"/>
</dbReference>
<evidence type="ECO:0000256" key="8">
    <source>
        <dbReference type="ARBA" id="ARBA00023211"/>
    </source>
</evidence>
<name>A0A8X9A9K9_SALSN</name>
<dbReference type="Pfam" id="PF00481">
    <property type="entry name" value="PP2C"/>
    <property type="match status" value="1"/>
</dbReference>
<dbReference type="Gene3D" id="3.60.40.10">
    <property type="entry name" value="PPM-type phosphatase domain"/>
    <property type="match status" value="1"/>
</dbReference>
<dbReference type="InterPro" id="IPR036457">
    <property type="entry name" value="PPM-type-like_dom_sf"/>
</dbReference>
<dbReference type="PROSITE" id="PS01032">
    <property type="entry name" value="PPM_1"/>
    <property type="match status" value="1"/>
</dbReference>
<gene>
    <name evidence="10" type="ORF">SASPL_105006</name>
</gene>
<organism evidence="10">
    <name type="scientific">Salvia splendens</name>
    <name type="common">Scarlet sage</name>
    <dbReference type="NCBI Taxonomy" id="180675"/>
    <lineage>
        <taxon>Eukaryota</taxon>
        <taxon>Viridiplantae</taxon>
        <taxon>Streptophyta</taxon>
        <taxon>Embryophyta</taxon>
        <taxon>Tracheophyta</taxon>
        <taxon>Spermatophyta</taxon>
        <taxon>Magnoliopsida</taxon>
        <taxon>eudicotyledons</taxon>
        <taxon>Gunneridae</taxon>
        <taxon>Pentapetalae</taxon>
        <taxon>asterids</taxon>
        <taxon>lamiids</taxon>
        <taxon>Lamiales</taxon>
        <taxon>Lamiaceae</taxon>
        <taxon>Nepetoideae</taxon>
        <taxon>Mentheae</taxon>
        <taxon>Salviinae</taxon>
        <taxon>Salvia</taxon>
        <taxon>Salvia subgen. Calosphace</taxon>
        <taxon>core Calosphace</taxon>
    </lineage>
</organism>
<evidence type="ECO:0000256" key="4">
    <source>
        <dbReference type="ARBA" id="ARBA00022723"/>
    </source>
</evidence>
<feature type="domain" description="PPM-type phosphatase" evidence="9">
    <location>
        <begin position="22"/>
        <end position="150"/>
    </location>
</feature>
<keyword evidence="6" id="KW-0460">Magnesium</keyword>
<dbReference type="PANTHER" id="PTHR13832">
    <property type="entry name" value="PROTEIN PHOSPHATASE 2C"/>
    <property type="match status" value="1"/>
</dbReference>
<evidence type="ECO:0000256" key="6">
    <source>
        <dbReference type="ARBA" id="ARBA00022842"/>
    </source>
</evidence>
<keyword evidence="11" id="KW-1185">Reference proteome</keyword>
<keyword evidence="7" id="KW-0904">Protein phosphatase</keyword>
<evidence type="ECO:0000313" key="10">
    <source>
        <dbReference type="EMBL" id="KAG6433393.1"/>
    </source>
</evidence>
<evidence type="ECO:0000256" key="5">
    <source>
        <dbReference type="ARBA" id="ARBA00022801"/>
    </source>
</evidence>
<dbReference type="EC" id="3.1.3.16" evidence="3"/>
<reference evidence="10" key="1">
    <citation type="submission" date="2018-01" db="EMBL/GenBank/DDBJ databases">
        <authorList>
            <person name="Mao J.F."/>
        </authorList>
    </citation>
    <scope>NUCLEOTIDE SEQUENCE</scope>
    <source>
        <strain evidence="10">Huo1</strain>
        <tissue evidence="10">Leaf</tissue>
    </source>
</reference>
<dbReference type="InterPro" id="IPR000222">
    <property type="entry name" value="PP2C_BS"/>
</dbReference>
<sequence length="150" mass="16523">MYVYAKDVKSPETPVLFVPSIRSGGFADIGPRRYMEDEHIRIDDLSAHLGSLITVPEPCAFYGVFDGHGGPEAAAYARKHAMRFFFEDGDFPRASEVNDAFVLDVENYLRKAFLLADMALAEDSSVSSSSGTTALTALVVGRYIFFLRSP</sequence>
<evidence type="ECO:0000256" key="1">
    <source>
        <dbReference type="ARBA" id="ARBA00001936"/>
    </source>
</evidence>
<keyword evidence="5" id="KW-0378">Hydrolase</keyword>
<keyword evidence="8" id="KW-0464">Manganese</keyword>
<dbReference type="SUPFAM" id="SSF81606">
    <property type="entry name" value="PP2C-like"/>
    <property type="match status" value="1"/>
</dbReference>
<dbReference type="GO" id="GO:0046872">
    <property type="term" value="F:metal ion binding"/>
    <property type="evidence" value="ECO:0007669"/>
    <property type="project" value="UniProtKB-KW"/>
</dbReference>
<evidence type="ECO:0000256" key="2">
    <source>
        <dbReference type="ARBA" id="ARBA00001946"/>
    </source>
</evidence>
<evidence type="ECO:0000256" key="3">
    <source>
        <dbReference type="ARBA" id="ARBA00013081"/>
    </source>
</evidence>
<comment type="cofactor">
    <cofactor evidence="1">
        <name>Mn(2+)</name>
        <dbReference type="ChEBI" id="CHEBI:29035"/>
    </cofactor>
</comment>
<dbReference type="CDD" id="cd00143">
    <property type="entry name" value="PP2Cc"/>
    <property type="match status" value="1"/>
</dbReference>
<protein>
    <recommendedName>
        <fullName evidence="3">protein-serine/threonine phosphatase</fullName>
        <ecNumber evidence="3">3.1.3.16</ecNumber>
    </recommendedName>
</protein>
<evidence type="ECO:0000256" key="7">
    <source>
        <dbReference type="ARBA" id="ARBA00022912"/>
    </source>
</evidence>
<proteinExistence type="predicted"/>